<protein>
    <submittedName>
        <fullName evidence="2">FAD/NAD(P)-binding domain-containing protein</fullName>
    </submittedName>
</protein>
<evidence type="ECO:0000313" key="3">
    <source>
        <dbReference type="Proteomes" id="UP000799757"/>
    </source>
</evidence>
<name>A0A6A6X5W3_9PLEO</name>
<reference evidence="2" key="1">
    <citation type="journal article" date="2020" name="Stud. Mycol.">
        <title>101 Dothideomycetes genomes: a test case for predicting lifestyles and emergence of pathogens.</title>
        <authorList>
            <person name="Haridas S."/>
            <person name="Albert R."/>
            <person name="Binder M."/>
            <person name="Bloem J."/>
            <person name="Labutti K."/>
            <person name="Salamov A."/>
            <person name="Andreopoulos B."/>
            <person name="Baker S."/>
            <person name="Barry K."/>
            <person name="Bills G."/>
            <person name="Bluhm B."/>
            <person name="Cannon C."/>
            <person name="Castanera R."/>
            <person name="Culley D."/>
            <person name="Daum C."/>
            <person name="Ezra D."/>
            <person name="Gonzalez J."/>
            <person name="Henrissat B."/>
            <person name="Kuo A."/>
            <person name="Liang C."/>
            <person name="Lipzen A."/>
            <person name="Lutzoni F."/>
            <person name="Magnuson J."/>
            <person name="Mondo S."/>
            <person name="Nolan M."/>
            <person name="Ohm R."/>
            <person name="Pangilinan J."/>
            <person name="Park H.-J."/>
            <person name="Ramirez L."/>
            <person name="Alfaro M."/>
            <person name="Sun H."/>
            <person name="Tritt A."/>
            <person name="Yoshinaga Y."/>
            <person name="Zwiers L.-H."/>
            <person name="Turgeon B."/>
            <person name="Goodwin S."/>
            <person name="Spatafora J."/>
            <person name="Crous P."/>
            <person name="Grigoriev I."/>
        </authorList>
    </citation>
    <scope>NUCLEOTIDE SEQUENCE</scope>
    <source>
        <strain evidence="2">CBS 109.77</strain>
    </source>
</reference>
<dbReference type="EMBL" id="MU002010">
    <property type="protein sequence ID" value="KAF2791628.1"/>
    <property type="molecule type" value="Genomic_DNA"/>
</dbReference>
<dbReference type="PANTHER" id="PTHR42877">
    <property type="entry name" value="L-ORNITHINE N(5)-MONOOXYGENASE-RELATED"/>
    <property type="match status" value="1"/>
</dbReference>
<dbReference type="SUPFAM" id="SSF51905">
    <property type="entry name" value="FAD/NAD(P)-binding domain"/>
    <property type="match status" value="1"/>
</dbReference>
<dbReference type="AlphaFoldDB" id="A0A6A6X5W3"/>
<evidence type="ECO:0000313" key="2">
    <source>
        <dbReference type="EMBL" id="KAF2791628.1"/>
    </source>
</evidence>
<dbReference type="OrthoDB" id="74360at2759"/>
<dbReference type="Pfam" id="PF13450">
    <property type="entry name" value="NAD_binding_8"/>
    <property type="match status" value="1"/>
</dbReference>
<accession>A0A6A6X5W3</accession>
<evidence type="ECO:0000256" key="1">
    <source>
        <dbReference type="ARBA" id="ARBA00010139"/>
    </source>
</evidence>
<gene>
    <name evidence="2" type="ORF">K505DRAFT_248507</name>
</gene>
<dbReference type="Proteomes" id="UP000799757">
    <property type="component" value="Unassembled WGS sequence"/>
</dbReference>
<proteinExistence type="inferred from homology"/>
<comment type="similarity">
    <text evidence="1">Belongs to the FAD-binding monooxygenase family.</text>
</comment>
<dbReference type="PANTHER" id="PTHR42877:SF2">
    <property type="entry name" value="FAD_NAD(P)-BINDING DOMAIN-CONTAINING PROTEIN"/>
    <property type="match status" value="1"/>
</dbReference>
<dbReference type="InterPro" id="IPR036188">
    <property type="entry name" value="FAD/NAD-bd_sf"/>
</dbReference>
<organism evidence="2 3">
    <name type="scientific">Melanomma pulvis-pyrius CBS 109.77</name>
    <dbReference type="NCBI Taxonomy" id="1314802"/>
    <lineage>
        <taxon>Eukaryota</taxon>
        <taxon>Fungi</taxon>
        <taxon>Dikarya</taxon>
        <taxon>Ascomycota</taxon>
        <taxon>Pezizomycotina</taxon>
        <taxon>Dothideomycetes</taxon>
        <taxon>Pleosporomycetidae</taxon>
        <taxon>Pleosporales</taxon>
        <taxon>Melanommataceae</taxon>
        <taxon>Melanomma</taxon>
    </lineage>
</organism>
<sequence length="579" mass="65086">MPPIAAASSTAQKRLENLLNTIEPPATRYGRPVPKCWVPVQKQPLRHPRKLRMVTIGGGISAMNLAYMVQHERKLDDIVDCVIYEAGDVLGGTWAVNRYPGVACDVPAHIYTFPFEPNPDWSAFYAGGQEIHDYFMRTVHKYNLDRDVKTSHRIIHAQFDEHEGIWNLKVQHEDHIFDDWCNVLISATGFLSHWKWPDIKGLHGFQGLKVHSAAWDEEYDYADKKIAMIGNGSSAIQIMPELAKKAEQVTNFIRNPTWITPGLGSAVIDGKVNKVYSEEEKERFRQDPKELNRHRKEIQHGSNKAFAMFEKGSAAQKAAFKSTSEMMLHRLGGNKDLAAKLTPDWEVGCRRATPGPGYLEAFTQPNVSLVTEPISHITPTGIVTKDGTNHDFDVIVCATGFDVSHRPPFPLLGLNGADLADQWKEEPLSYLSVAAPNFPNLFLFSGPNAPVGHGSLMAGLSWTSNYICQWLTKISTEDVRYVVPTAEATEEFNVYGDEIMQGLVWSGGCRSWYKNNRVEGRVTAVWPGSALGYKEVVDALRPEDFRIVYRTRNRWRWLGSGRTRMEGVVGADLAFYLVK</sequence>
<dbReference type="InterPro" id="IPR051209">
    <property type="entry name" value="FAD-bind_Monooxygenase_sf"/>
</dbReference>
<keyword evidence="3" id="KW-1185">Reference proteome</keyword>
<dbReference type="Gene3D" id="3.50.50.60">
    <property type="entry name" value="FAD/NAD(P)-binding domain"/>
    <property type="match status" value="2"/>
</dbReference>